<sequence length="116" mass="13558">MQNILDQAKTILSSDEKVLDFLHGSLDVFEFRHPVRPGVLIATNKRLFFYGPDLVGDPWVNEYFYENISKLKEKKNLFGVPSILFWNKNERVGIKNIQSKNLSEFIQIIRDKITND</sequence>
<accession>A0A2C5J9F5</accession>
<reference evidence="2 3" key="1">
    <citation type="submission" date="2017-09" db="EMBL/GenBank/DDBJ databases">
        <title>Large-scale bioinformatics analysis of Bacillus genomes uncovers conserved roles of natural products in bacterial physiology.</title>
        <authorList>
            <consortium name="Agbiome Team Llc"/>
            <person name="Bleich R.M."/>
            <person name="Grubbs K.J."/>
            <person name="Santa Maria K.C."/>
            <person name="Allen S.E."/>
            <person name="Farag S."/>
            <person name="Shank E.A."/>
            <person name="Bowers A."/>
        </authorList>
    </citation>
    <scope>NUCLEOTIDE SEQUENCE [LARGE SCALE GENOMIC DNA]</scope>
    <source>
        <strain evidence="2 3">AFS094862</strain>
    </source>
</reference>
<evidence type="ECO:0000259" key="1">
    <source>
        <dbReference type="Pfam" id="PF14470"/>
    </source>
</evidence>
<dbReference type="RefSeq" id="WP_098643730.1">
    <property type="nucleotide sequence ID" value="NZ_NUUD01000206.1"/>
</dbReference>
<evidence type="ECO:0000313" key="2">
    <source>
        <dbReference type="EMBL" id="PGG92595.1"/>
    </source>
</evidence>
<dbReference type="InterPro" id="IPR039519">
    <property type="entry name" value="YokE-like_PH"/>
</dbReference>
<name>A0A2C5J9F5_9BACI</name>
<comment type="caution">
    <text evidence="2">The sequence shown here is derived from an EMBL/GenBank/DDBJ whole genome shotgun (WGS) entry which is preliminary data.</text>
</comment>
<proteinExistence type="predicted"/>
<dbReference type="AlphaFoldDB" id="A0A2C5J9F5"/>
<gene>
    <name evidence="2" type="ORF">CON73_12155</name>
</gene>
<dbReference type="EMBL" id="NVOI01000037">
    <property type="protein sequence ID" value="PGG92595.1"/>
    <property type="molecule type" value="Genomic_DNA"/>
</dbReference>
<dbReference type="Pfam" id="PF14470">
    <property type="entry name" value="bPH_3"/>
    <property type="match status" value="1"/>
</dbReference>
<feature type="domain" description="YokE-like PH" evidence="1">
    <location>
        <begin position="12"/>
        <end position="110"/>
    </location>
</feature>
<protein>
    <recommendedName>
        <fullName evidence="1">YokE-like PH domain-containing protein</fullName>
    </recommendedName>
</protein>
<organism evidence="2 3">
    <name type="scientific">Bacillus toyonensis</name>
    <dbReference type="NCBI Taxonomy" id="155322"/>
    <lineage>
        <taxon>Bacteria</taxon>
        <taxon>Bacillati</taxon>
        <taxon>Bacillota</taxon>
        <taxon>Bacilli</taxon>
        <taxon>Bacillales</taxon>
        <taxon>Bacillaceae</taxon>
        <taxon>Bacillus</taxon>
        <taxon>Bacillus cereus group</taxon>
    </lineage>
</organism>
<evidence type="ECO:0000313" key="3">
    <source>
        <dbReference type="Proteomes" id="UP000225320"/>
    </source>
</evidence>
<dbReference type="Proteomes" id="UP000225320">
    <property type="component" value="Unassembled WGS sequence"/>
</dbReference>